<feature type="domain" description="PAS" evidence="7">
    <location>
        <begin position="247"/>
        <end position="302"/>
    </location>
</feature>
<gene>
    <name evidence="8" type="ORF">DPCES_3850</name>
</gene>
<dbReference type="PRINTS" id="PR01590">
    <property type="entry name" value="HTHFIS"/>
</dbReference>
<dbReference type="InterPro" id="IPR009057">
    <property type="entry name" value="Homeodomain-like_sf"/>
</dbReference>
<dbReference type="SUPFAM" id="SSF52540">
    <property type="entry name" value="P-loop containing nucleoside triphosphate hydrolases"/>
    <property type="match status" value="1"/>
</dbReference>
<dbReference type="PROSITE" id="PS50112">
    <property type="entry name" value="PAS"/>
    <property type="match status" value="1"/>
</dbReference>
<dbReference type="Pfam" id="PF24820">
    <property type="entry name" value="Diguanyl_cycl_sensor"/>
    <property type="match status" value="1"/>
</dbReference>
<evidence type="ECO:0000256" key="4">
    <source>
        <dbReference type="ARBA" id="ARBA00023125"/>
    </source>
</evidence>
<keyword evidence="1" id="KW-0547">Nucleotide-binding</keyword>
<dbReference type="Pfam" id="PF00158">
    <property type="entry name" value="Sigma54_activat"/>
    <property type="match status" value="1"/>
</dbReference>
<dbReference type="PROSITE" id="PS00688">
    <property type="entry name" value="SIGMA54_INTERACT_3"/>
    <property type="match status" value="1"/>
</dbReference>
<evidence type="ECO:0000313" key="8">
    <source>
        <dbReference type="EMBL" id="CDX03736.1"/>
    </source>
</evidence>
<evidence type="ECO:0000259" key="6">
    <source>
        <dbReference type="PROSITE" id="PS50045"/>
    </source>
</evidence>
<keyword evidence="2" id="KW-0067">ATP-binding</keyword>
<dbReference type="Gene3D" id="1.10.10.60">
    <property type="entry name" value="Homeodomain-like"/>
    <property type="match status" value="1"/>
</dbReference>
<dbReference type="PANTHER" id="PTHR32071:SF57">
    <property type="entry name" value="C4-DICARBOXYLATE TRANSPORT TRANSCRIPTIONAL REGULATORY PROTEIN DCTD"/>
    <property type="match status" value="1"/>
</dbReference>
<dbReference type="EMBL" id="LK996017">
    <property type="protein sequence ID" value="CDX03736.1"/>
    <property type="molecule type" value="Genomic_DNA"/>
</dbReference>
<dbReference type="Gene3D" id="3.30.450.40">
    <property type="match status" value="1"/>
</dbReference>
<dbReference type="FunFam" id="3.40.50.300:FF:000006">
    <property type="entry name" value="DNA-binding transcriptional regulator NtrC"/>
    <property type="match status" value="1"/>
</dbReference>
<dbReference type="InterPro" id="IPR002078">
    <property type="entry name" value="Sigma_54_int"/>
</dbReference>
<dbReference type="InterPro" id="IPR000014">
    <property type="entry name" value="PAS"/>
</dbReference>
<evidence type="ECO:0000256" key="1">
    <source>
        <dbReference type="ARBA" id="ARBA00022741"/>
    </source>
</evidence>
<dbReference type="SMART" id="SM00091">
    <property type="entry name" value="PAS"/>
    <property type="match status" value="1"/>
</dbReference>
<keyword evidence="4" id="KW-0238">DNA-binding</keyword>
<dbReference type="InterPro" id="IPR058031">
    <property type="entry name" value="AAA_lid_NorR"/>
</dbReference>
<dbReference type="PROSITE" id="PS50045">
    <property type="entry name" value="SIGMA54_INTERACT_4"/>
    <property type="match status" value="1"/>
</dbReference>
<dbReference type="InterPro" id="IPR002197">
    <property type="entry name" value="HTH_Fis"/>
</dbReference>
<dbReference type="PROSITE" id="PS00676">
    <property type="entry name" value="SIGMA54_INTERACT_2"/>
    <property type="match status" value="1"/>
</dbReference>
<dbReference type="PANTHER" id="PTHR32071">
    <property type="entry name" value="TRANSCRIPTIONAL REGULATORY PROTEIN"/>
    <property type="match status" value="1"/>
</dbReference>
<dbReference type="RefSeq" id="WP_208926219.1">
    <property type="nucleotide sequence ID" value="NZ_LK996017.1"/>
</dbReference>
<dbReference type="InterPro" id="IPR029016">
    <property type="entry name" value="GAF-like_dom_sf"/>
</dbReference>
<protein>
    <submittedName>
        <fullName evidence="8">Signal-transduction and transcriptional-control protein</fullName>
    </submittedName>
</protein>
<dbReference type="GO" id="GO:0006355">
    <property type="term" value="P:regulation of DNA-templated transcription"/>
    <property type="evidence" value="ECO:0007669"/>
    <property type="project" value="InterPro"/>
</dbReference>
<dbReference type="GO" id="GO:0005524">
    <property type="term" value="F:ATP binding"/>
    <property type="evidence" value="ECO:0007669"/>
    <property type="project" value="UniProtKB-KW"/>
</dbReference>
<sequence>MHYQSTVENVNPYIGPTADIDISGRWRGIMQSKRDFLEKGTDPRLSPYVRDEIANSWIRSQSYNLTPESMGTAPTISSRELNSIFEQNKELSDIAFPLLDSFKPLLTESGYMVSLVDGSGIVLYRNGNTKMVDRYGNTIGPGVLWNEATIGTCAHVLSIRHKKPISLLGPENFPAYFQNDITSTAPLFDSDGNVIAVLILLQKLGDNPWDIDLHNLQYLTLGWVTSLAMEIKTQLNLKLSNSLFKSTNTALQTAIKMMTEGMVIVSREGLIQHINSPAAQIFNCNTNEAIGRNIMEFLVKNDALAEALRQLKMIHNIEVEVHNDYGTQGYTFSIQPLPADSSGSSGGVVKIVDTEKAKNMVSSSSGAKLDFDFQSIKGASTKMLRTKSLAQRFARSPANILLIGESGTGKELFAQAIHNEYRPSGPFIVLNCAAIPKNLIESELFGYDSGAFTGAKKNGSPGKIELAEGGTLFLDEIGDMPIEIQAVLLRVLENKQVMRIGGSKYRAVDFRMVAATNKDLATLVQSGQFRQDLYYRLSVLRVDIPPLRQRDSDVLSLAEFFIQKYNWRSKLPKISHETKIKLMEYTWPGNVRQLENAIIYALNVSEDELILPEHLPDEIIHNKNHPVSLPLNPIELSKENNLNEAELRDVVSLKEAEKIVIQNALAKSGNNICIAAELLGLSKSTLYRKLKLLGIDE</sequence>
<dbReference type="Gene3D" id="1.10.8.60">
    <property type="match status" value="1"/>
</dbReference>
<keyword evidence="3" id="KW-0805">Transcription regulation</keyword>
<dbReference type="SUPFAM" id="SSF55785">
    <property type="entry name" value="PYP-like sensor domain (PAS domain)"/>
    <property type="match status" value="1"/>
</dbReference>
<dbReference type="SUPFAM" id="SSF46689">
    <property type="entry name" value="Homeodomain-like"/>
    <property type="match status" value="1"/>
</dbReference>
<name>A0A098B7A4_DESHA</name>
<evidence type="ECO:0000256" key="5">
    <source>
        <dbReference type="ARBA" id="ARBA00023163"/>
    </source>
</evidence>
<reference evidence="8" key="1">
    <citation type="submission" date="2014-07" db="EMBL/GenBank/DDBJ databases">
        <authorList>
            <person name="Hornung V.Bastian."/>
        </authorList>
    </citation>
    <scope>NUCLEOTIDE SEQUENCE</scope>
    <source>
        <strain evidence="8">PCE-S</strain>
    </source>
</reference>
<dbReference type="Pfam" id="PF02954">
    <property type="entry name" value="HTH_8"/>
    <property type="match status" value="1"/>
</dbReference>
<dbReference type="PATRIC" id="fig|49338.4.peg.4135"/>
<dbReference type="InterPro" id="IPR003593">
    <property type="entry name" value="AAA+_ATPase"/>
</dbReference>
<dbReference type="InterPro" id="IPR035965">
    <property type="entry name" value="PAS-like_dom_sf"/>
</dbReference>
<keyword evidence="5" id="KW-0804">Transcription</keyword>
<dbReference type="GO" id="GO:0043565">
    <property type="term" value="F:sequence-specific DNA binding"/>
    <property type="evidence" value="ECO:0007669"/>
    <property type="project" value="InterPro"/>
</dbReference>
<dbReference type="PROSITE" id="PS00675">
    <property type="entry name" value="SIGMA54_INTERACT_1"/>
    <property type="match status" value="1"/>
</dbReference>
<organism evidence="8">
    <name type="scientific">Desulfitobacterium hafniense</name>
    <name type="common">Desulfitobacterium frappieri</name>
    <dbReference type="NCBI Taxonomy" id="49338"/>
    <lineage>
        <taxon>Bacteria</taxon>
        <taxon>Bacillati</taxon>
        <taxon>Bacillota</taxon>
        <taxon>Clostridia</taxon>
        <taxon>Eubacteriales</taxon>
        <taxon>Desulfitobacteriaceae</taxon>
        <taxon>Desulfitobacterium</taxon>
    </lineage>
</organism>
<feature type="domain" description="Sigma-54 factor interaction" evidence="6">
    <location>
        <begin position="376"/>
        <end position="603"/>
    </location>
</feature>
<dbReference type="Gene3D" id="3.40.50.300">
    <property type="entry name" value="P-loop containing nucleotide triphosphate hydrolases"/>
    <property type="match status" value="1"/>
</dbReference>
<dbReference type="CDD" id="cd00130">
    <property type="entry name" value="PAS"/>
    <property type="match status" value="1"/>
</dbReference>
<dbReference type="InterPro" id="IPR027417">
    <property type="entry name" value="P-loop_NTPase"/>
</dbReference>
<dbReference type="InterPro" id="IPR059127">
    <property type="entry name" value="Diguanyl_cycl_sensor_dom"/>
</dbReference>
<evidence type="ECO:0000259" key="7">
    <source>
        <dbReference type="PROSITE" id="PS50112"/>
    </source>
</evidence>
<evidence type="ECO:0000256" key="3">
    <source>
        <dbReference type="ARBA" id="ARBA00023015"/>
    </source>
</evidence>
<dbReference type="InterPro" id="IPR025662">
    <property type="entry name" value="Sigma_54_int_dom_ATP-bd_1"/>
</dbReference>
<dbReference type="InterPro" id="IPR025944">
    <property type="entry name" value="Sigma_54_int_dom_CS"/>
</dbReference>
<dbReference type="AlphaFoldDB" id="A0A098B7A4"/>
<accession>A0A098B7A4</accession>
<dbReference type="Gene3D" id="3.30.450.20">
    <property type="entry name" value="PAS domain"/>
    <property type="match status" value="1"/>
</dbReference>
<dbReference type="CDD" id="cd00009">
    <property type="entry name" value="AAA"/>
    <property type="match status" value="1"/>
</dbReference>
<evidence type="ECO:0000256" key="2">
    <source>
        <dbReference type="ARBA" id="ARBA00022840"/>
    </source>
</evidence>
<dbReference type="SMART" id="SM00382">
    <property type="entry name" value="AAA"/>
    <property type="match status" value="1"/>
</dbReference>
<dbReference type="Pfam" id="PF25601">
    <property type="entry name" value="AAA_lid_14"/>
    <property type="match status" value="1"/>
</dbReference>
<proteinExistence type="predicted"/>
<dbReference type="InterPro" id="IPR025943">
    <property type="entry name" value="Sigma_54_int_dom_ATP-bd_2"/>
</dbReference>